<dbReference type="eggNOG" id="ENOG503417G">
    <property type="taxonomic scope" value="Bacteria"/>
</dbReference>
<proteinExistence type="predicted"/>
<dbReference type="OrthoDB" id="5740460at2"/>
<dbReference type="RefSeq" id="WP_008295419.1">
    <property type="nucleotide sequence ID" value="NZ_CM002299.1"/>
</dbReference>
<keyword evidence="1" id="KW-0472">Membrane</keyword>
<keyword evidence="1" id="KW-0812">Transmembrane</keyword>
<dbReference type="EMBL" id="AAOA02000001">
    <property type="protein sequence ID" value="EAQ97869.1"/>
    <property type="molecule type" value="Genomic_DNA"/>
</dbReference>
<feature type="transmembrane region" description="Helical" evidence="1">
    <location>
        <begin position="35"/>
        <end position="55"/>
    </location>
</feature>
<dbReference type="AlphaFoldDB" id="A4A874"/>
<feature type="transmembrane region" description="Helical" evidence="1">
    <location>
        <begin position="6"/>
        <end position="28"/>
    </location>
</feature>
<reference evidence="2 3" key="2">
    <citation type="journal article" date="2009" name="PLoS ONE">
        <title>The photosynthetic apparatus and its regulation in the aerobic gammaproteobacterium Congregibacter litoralis gen. nov., sp. nov.</title>
        <authorList>
            <person name="Spring S."/>
            <person name="Lunsdorf H."/>
            <person name="Fuchs B.M."/>
            <person name="Tindall B.J."/>
        </authorList>
    </citation>
    <scope>NUCLEOTIDE SEQUENCE [LARGE SCALE GENOMIC DNA]</scope>
    <source>
        <strain evidence="2">KT71</strain>
    </source>
</reference>
<keyword evidence="3" id="KW-1185">Reference proteome</keyword>
<evidence type="ECO:0000313" key="3">
    <source>
        <dbReference type="Proteomes" id="UP000019205"/>
    </source>
</evidence>
<feature type="transmembrane region" description="Helical" evidence="1">
    <location>
        <begin position="88"/>
        <end position="109"/>
    </location>
</feature>
<evidence type="ECO:0000313" key="2">
    <source>
        <dbReference type="EMBL" id="EAQ97869.1"/>
    </source>
</evidence>
<dbReference type="HOGENOM" id="CLU_2046284_0_0_6"/>
<organism evidence="2 3">
    <name type="scientific">Congregibacter litoralis KT71</name>
    <dbReference type="NCBI Taxonomy" id="314285"/>
    <lineage>
        <taxon>Bacteria</taxon>
        <taxon>Pseudomonadati</taxon>
        <taxon>Pseudomonadota</taxon>
        <taxon>Gammaproteobacteria</taxon>
        <taxon>Cellvibrionales</taxon>
        <taxon>Halieaceae</taxon>
        <taxon>Congregibacter</taxon>
    </lineage>
</organism>
<dbReference type="Proteomes" id="UP000019205">
    <property type="component" value="Chromosome"/>
</dbReference>
<dbReference type="STRING" id="314285.KT71_14929"/>
<keyword evidence="1" id="KW-1133">Transmembrane helix</keyword>
<sequence>MLTESAYLTALILYVLSASIAVVLMNIWLLRKRSLALKILISLPTLALLLTPALIQPEADTFAPALIVLAFQWLSLGKEAAEHALRPLVLFTAVSLGLGLVAALGVMFFRRGSSSEEEDTPAEV</sequence>
<accession>A4A874</accession>
<evidence type="ECO:0000256" key="1">
    <source>
        <dbReference type="SAM" id="Phobius"/>
    </source>
</evidence>
<protein>
    <submittedName>
        <fullName evidence="2">Uncharacterized protein</fullName>
    </submittedName>
</protein>
<comment type="caution">
    <text evidence="2">The sequence shown here is derived from an EMBL/GenBank/DDBJ whole genome shotgun (WGS) entry which is preliminary data.</text>
</comment>
<name>A4A874_9GAMM</name>
<reference evidence="2 3" key="1">
    <citation type="journal article" date="2007" name="Proc. Natl. Acad. Sci. U.S.A.">
        <title>Characterization of a marine gammaproteobacterium capable of aerobic anoxygenic photosynthesis.</title>
        <authorList>
            <person name="Fuchs B.M."/>
            <person name="Spring S."/>
            <person name="Teeling H."/>
            <person name="Quast C."/>
            <person name="Wulf J."/>
            <person name="Schattenhofer M."/>
            <person name="Yan S."/>
            <person name="Ferriera S."/>
            <person name="Johnson J."/>
            <person name="Glockner F.O."/>
            <person name="Amann R."/>
        </authorList>
    </citation>
    <scope>NUCLEOTIDE SEQUENCE [LARGE SCALE GENOMIC DNA]</scope>
    <source>
        <strain evidence="2">KT71</strain>
    </source>
</reference>
<gene>
    <name evidence="2" type="ORF">KT71_14929</name>
</gene>